<keyword evidence="2" id="KW-1185">Reference proteome</keyword>
<dbReference type="PANTHER" id="PTHR38460">
    <property type="entry name" value="TAUTOMERASE YOLI-RELATED"/>
    <property type="match status" value="1"/>
</dbReference>
<evidence type="ECO:0000313" key="1">
    <source>
        <dbReference type="EMBL" id="GLH73970.1"/>
    </source>
</evidence>
<dbReference type="RefSeq" id="WP_285575740.1">
    <property type="nucleotide sequence ID" value="NZ_BSDE01000004.1"/>
</dbReference>
<evidence type="ECO:0000313" key="2">
    <source>
        <dbReference type="Proteomes" id="UP001165069"/>
    </source>
</evidence>
<protein>
    <submittedName>
        <fullName evidence="1">Tautomerase family protein</fullName>
    </submittedName>
</protein>
<dbReference type="SUPFAM" id="SSF55331">
    <property type="entry name" value="Tautomerase/MIF"/>
    <property type="match status" value="1"/>
</dbReference>
<dbReference type="PANTHER" id="PTHR38460:SF1">
    <property type="entry name" value="TAUTOMERASE YOLI-RELATED"/>
    <property type="match status" value="1"/>
</dbReference>
<reference evidence="1 2" key="1">
    <citation type="journal article" date="2023" name="Antonie Van Leeuwenhoek">
        <title>Mesoterricola silvestris gen. nov., sp. nov., Mesoterricola sediminis sp. nov., Geothrix oryzae sp. nov., Geothrix edaphica sp. nov., Geothrix rubra sp. nov., and Geothrix limicola sp. nov., six novel members of Acidobacteriota isolated from soils.</title>
        <authorList>
            <person name="Itoh H."/>
            <person name="Sugisawa Y."/>
            <person name="Mise K."/>
            <person name="Xu Z."/>
            <person name="Kuniyasu M."/>
            <person name="Ushijima N."/>
            <person name="Kawano K."/>
            <person name="Kobayashi E."/>
            <person name="Shiratori Y."/>
            <person name="Masuda Y."/>
            <person name="Senoo K."/>
        </authorList>
    </citation>
    <scope>NUCLEOTIDE SEQUENCE [LARGE SCALE GENOMIC DNA]</scope>
    <source>
        <strain evidence="1 2">Red804</strain>
    </source>
</reference>
<accession>A0ABQ5QIG8</accession>
<dbReference type="Pfam" id="PF14552">
    <property type="entry name" value="Tautomerase_2"/>
    <property type="match status" value="1"/>
</dbReference>
<comment type="caution">
    <text evidence="1">The sequence shown here is derived from an EMBL/GenBank/DDBJ whole genome shotgun (WGS) entry which is preliminary data.</text>
</comment>
<sequence>MPLVRISHRAGVSEAYRQALSDGVQEALTSTVNVPADDRFHILTEHAAGLIYDANYLGIERSPDWVAIQITLRSGRTVEMKQALYRKIVDNLAANPGLRPEDVLICLVENELADWSFGMGEAQYVR</sequence>
<gene>
    <name evidence="1" type="ORF">GETHLI_24720</name>
</gene>
<organism evidence="1 2">
    <name type="scientific">Geothrix limicola</name>
    <dbReference type="NCBI Taxonomy" id="2927978"/>
    <lineage>
        <taxon>Bacteria</taxon>
        <taxon>Pseudomonadati</taxon>
        <taxon>Acidobacteriota</taxon>
        <taxon>Holophagae</taxon>
        <taxon>Holophagales</taxon>
        <taxon>Holophagaceae</taxon>
        <taxon>Geothrix</taxon>
    </lineage>
</organism>
<dbReference type="InterPro" id="IPR037479">
    <property type="entry name" value="Tauto_MSAD"/>
</dbReference>
<proteinExistence type="predicted"/>
<name>A0ABQ5QIG8_9BACT</name>
<dbReference type="Proteomes" id="UP001165069">
    <property type="component" value="Unassembled WGS sequence"/>
</dbReference>
<dbReference type="InterPro" id="IPR014347">
    <property type="entry name" value="Tautomerase/MIF_sf"/>
</dbReference>
<dbReference type="EMBL" id="BSDE01000004">
    <property type="protein sequence ID" value="GLH73970.1"/>
    <property type="molecule type" value="Genomic_DNA"/>
</dbReference>
<dbReference type="Gene3D" id="3.30.429.10">
    <property type="entry name" value="Macrophage Migration Inhibitory Factor"/>
    <property type="match status" value="1"/>
</dbReference>